<reference evidence="5 6" key="1">
    <citation type="journal article" date="2013" name="Genome Biol.">
        <title>The genome sequence of the most widely cultivated cacao type and its use to identify candidate genes regulating pod color.</title>
        <authorList>
            <person name="Motamayor J.C."/>
            <person name="Mockaitis K."/>
            <person name="Schmutz J."/>
            <person name="Haiminen N."/>
            <person name="Iii D.L."/>
            <person name="Cornejo O."/>
            <person name="Findley S.D."/>
            <person name="Zheng P."/>
            <person name="Utro F."/>
            <person name="Royaert S."/>
            <person name="Saski C."/>
            <person name="Jenkins J."/>
            <person name="Podicheti R."/>
            <person name="Zhao M."/>
            <person name="Scheffler B.E."/>
            <person name="Stack J.C."/>
            <person name="Feltus F.A."/>
            <person name="Mustiga G.M."/>
            <person name="Amores F."/>
            <person name="Phillips W."/>
            <person name="Marelli J.P."/>
            <person name="May G.D."/>
            <person name="Shapiro H."/>
            <person name="Ma J."/>
            <person name="Bustamante C.D."/>
            <person name="Schnell R.J."/>
            <person name="Main D."/>
            <person name="Gilbert D."/>
            <person name="Parida L."/>
            <person name="Kuhn D.N."/>
        </authorList>
    </citation>
    <scope>NUCLEOTIDE SEQUENCE [LARGE SCALE GENOMIC DNA]</scope>
    <source>
        <strain evidence="6">cv. Matina 1-6</strain>
    </source>
</reference>
<dbReference type="Pfam" id="PF01156">
    <property type="entry name" value="IU_nuc_hydro"/>
    <property type="match status" value="2"/>
</dbReference>
<feature type="domain" description="Inosine/uridine-preferring nucleoside hydrolase" evidence="4">
    <location>
        <begin position="99"/>
        <end position="439"/>
    </location>
</feature>
<evidence type="ECO:0000256" key="3">
    <source>
        <dbReference type="SAM" id="Phobius"/>
    </source>
</evidence>
<dbReference type="STRING" id="3641.A0A061EMT2"/>
<keyword evidence="6" id="KW-1185">Reference proteome</keyword>
<keyword evidence="5" id="KW-0378">Hydrolase</keyword>
<dbReference type="Gramene" id="EOY06345">
    <property type="protein sequence ID" value="EOY06345"/>
    <property type="gene ID" value="TCM_021097"/>
</dbReference>
<dbReference type="GO" id="GO:0016799">
    <property type="term" value="F:hydrolase activity, hydrolyzing N-glycosyl compounds"/>
    <property type="evidence" value="ECO:0007669"/>
    <property type="project" value="InterPro"/>
</dbReference>
<dbReference type="EMBL" id="CM001882">
    <property type="protein sequence ID" value="EOY06345.1"/>
    <property type="molecule type" value="Genomic_DNA"/>
</dbReference>
<dbReference type="OMA" id="IEHINVM"/>
<evidence type="ECO:0000313" key="5">
    <source>
        <dbReference type="EMBL" id="EOY06345.1"/>
    </source>
</evidence>
<accession>A0A061EMT2</accession>
<organism evidence="5 6">
    <name type="scientific">Theobroma cacao</name>
    <name type="common">Cacao</name>
    <name type="synonym">Cocoa</name>
    <dbReference type="NCBI Taxonomy" id="3641"/>
    <lineage>
        <taxon>Eukaryota</taxon>
        <taxon>Viridiplantae</taxon>
        <taxon>Streptophyta</taxon>
        <taxon>Embryophyta</taxon>
        <taxon>Tracheophyta</taxon>
        <taxon>Spermatophyta</taxon>
        <taxon>Magnoliopsida</taxon>
        <taxon>eudicotyledons</taxon>
        <taxon>Gunneridae</taxon>
        <taxon>Pentapetalae</taxon>
        <taxon>rosids</taxon>
        <taxon>malvids</taxon>
        <taxon>Malvales</taxon>
        <taxon>Malvaceae</taxon>
        <taxon>Byttnerioideae</taxon>
        <taxon>Theobroma</taxon>
    </lineage>
</organism>
<feature type="domain" description="Inosine/uridine-preferring nucleoside hydrolase" evidence="4">
    <location>
        <begin position="569"/>
        <end position="916"/>
    </location>
</feature>
<feature type="region of interest" description="Disordered" evidence="2">
    <location>
        <begin position="681"/>
        <end position="700"/>
    </location>
</feature>
<dbReference type="PANTHER" id="PTHR46692:SF1">
    <property type="entry name" value="NUCLEOSIDE HYDROLASE 3-RELATED"/>
    <property type="match status" value="1"/>
</dbReference>
<dbReference type="InterPro" id="IPR001910">
    <property type="entry name" value="Inosine/uridine_hydrolase_dom"/>
</dbReference>
<evidence type="ECO:0000256" key="2">
    <source>
        <dbReference type="SAM" id="MobiDB-lite"/>
    </source>
</evidence>
<keyword evidence="3" id="KW-0812">Transmembrane</keyword>
<dbReference type="eggNOG" id="KOG2938">
    <property type="taxonomic scope" value="Eukaryota"/>
</dbReference>
<keyword evidence="3" id="KW-1133">Transmembrane helix</keyword>
<dbReference type="AlphaFoldDB" id="A0A061EMT2"/>
<dbReference type="Proteomes" id="UP000026915">
    <property type="component" value="Chromosome 4"/>
</dbReference>
<evidence type="ECO:0000313" key="6">
    <source>
        <dbReference type="Proteomes" id="UP000026915"/>
    </source>
</evidence>
<dbReference type="InParanoid" id="A0A061EMT2"/>
<dbReference type="PANTHER" id="PTHR46692">
    <property type="entry name" value="INOSINE-URIDINE PREFERRING NUCLEOSIDE HYDROLASE FAMILY PROTEIN"/>
    <property type="match status" value="1"/>
</dbReference>
<dbReference type="SUPFAM" id="SSF53590">
    <property type="entry name" value="Nucleoside hydrolase"/>
    <property type="match status" value="2"/>
</dbReference>
<dbReference type="FunCoup" id="A0A061EMT2">
    <property type="interactions" value="326"/>
</dbReference>
<name>A0A061EMT2_THECC</name>
<gene>
    <name evidence="5" type="ORF">TCM_021097</name>
</gene>
<dbReference type="Gene3D" id="3.90.245.10">
    <property type="entry name" value="Ribonucleoside hydrolase-like"/>
    <property type="match status" value="2"/>
</dbReference>
<proteinExistence type="inferred from homology"/>
<comment type="similarity">
    <text evidence="1">Belongs to the IUNH family.</text>
</comment>
<dbReference type="InterPro" id="IPR036452">
    <property type="entry name" value="Ribo_hydro-like"/>
</dbReference>
<keyword evidence="3" id="KW-0472">Membrane</keyword>
<evidence type="ECO:0000256" key="1">
    <source>
        <dbReference type="ARBA" id="ARBA00009176"/>
    </source>
</evidence>
<protein>
    <submittedName>
        <fullName evidence="5">Inosine-uridine preferring nucleoside hydrolase family protein isoform 1</fullName>
    </submittedName>
</protein>
<feature type="transmembrane region" description="Helical" evidence="3">
    <location>
        <begin position="74"/>
        <end position="92"/>
    </location>
</feature>
<sequence>MESDPVPLEKTEQHLICLFSVLPPFSDVTNEVDVTVFPGDQKQLFDHLSFSGGKRIFVGGAVTGGDRMLWQRNFWIAIILIIEVFGASLYTIQAKPHRILLDTDVDTDDFFALLYLLKLNRSEFELEAVTINPNAWTDAGHAVNQLYDILYMMGRDDIAVGVGGEGGILEDGTILPNVGGYLPIIEQGMTTAGGCRYRQAIPVGLGGRLDIDTNYGIRKAFLPQGSRKYSPLRQPTAQQVMIDKISAGPITVFVIGAHTNVAIFLMNNPHLKKNIEHIYVMGGGVRSKNPTGCCPKNASTSCQQRQCGDRGNLFTDYNSNPYAEFNIFGDPFAAHQVFHSGIPVTLVPLDATNTIMITEKFFEAFEESQGTYEAQYCFQSLKMARDTWFDNQFYTSYFMWDSFTSGVAVSIMRNSHKNNGENEFAEMEYMNITVVTSNKPYGISDGSNPLFDGLKVPKFNLKKGGVHSGHVQTGLRDPFCFVENGKGKCKDGYTEEVTGPDAVRVLVATRAKPNQDVSSKLDREFFISFLDVLNRPEHAGRFNLTTEFPYYREVLYKPDFKNKKLGKPVVFDMDMSAGDFMALFYLLKVPVEVLNLKAILVSPTGWANAATIDIIYDLLHMMGRDDIPVGLGDVFAMNQSDKVFPPVGDCKYVKAIPHGSGGFLDSDTLYGLARDLPRSPRRYTAENSKKSGAPRDTDHPELRQPLALEVWTSVLKTLDPGSKVTILTNGPLTNLAKIITETNTASRIEKVYIVGGHISRCSHDKGNLFTVPSNKYAEFNMFLDPFSAKTVLESGLNITLIPLGTQRNVSLFAETLGRLKLTRKTPEAQFVKRLLFRLYTLQQTHHRYGHMDTFLGEILGAIFLTGDHPNLKPTLQEMPIKVIAEGVESRDGQILIDKRQGKSVKILNNVDPMAYYDLFANRLGDKKQSAVLGSYDEQRIMWNTPPNQT</sequence>
<evidence type="ECO:0000259" key="4">
    <source>
        <dbReference type="Pfam" id="PF01156"/>
    </source>
</evidence>